<name>A0A974HBR4_XENLA</name>
<dbReference type="EMBL" id="CM004478">
    <property type="protein sequence ID" value="OCT72094.1"/>
    <property type="molecule type" value="Genomic_DNA"/>
</dbReference>
<accession>A0A974HBR4</accession>
<organism evidence="1 2">
    <name type="scientific">Xenopus laevis</name>
    <name type="common">African clawed frog</name>
    <dbReference type="NCBI Taxonomy" id="8355"/>
    <lineage>
        <taxon>Eukaryota</taxon>
        <taxon>Metazoa</taxon>
        <taxon>Chordata</taxon>
        <taxon>Craniata</taxon>
        <taxon>Vertebrata</taxon>
        <taxon>Euteleostomi</taxon>
        <taxon>Amphibia</taxon>
        <taxon>Batrachia</taxon>
        <taxon>Anura</taxon>
        <taxon>Pipoidea</taxon>
        <taxon>Pipidae</taxon>
        <taxon>Xenopodinae</taxon>
        <taxon>Xenopus</taxon>
        <taxon>Xenopus</taxon>
    </lineage>
</organism>
<dbReference type="Proteomes" id="UP000694892">
    <property type="component" value="Chromosome 7L"/>
</dbReference>
<reference evidence="2" key="1">
    <citation type="journal article" date="2016" name="Nature">
        <title>Genome evolution in the allotetraploid frog Xenopus laevis.</title>
        <authorList>
            <person name="Session A.M."/>
            <person name="Uno Y."/>
            <person name="Kwon T."/>
            <person name="Chapman J.A."/>
            <person name="Toyoda A."/>
            <person name="Takahashi S."/>
            <person name="Fukui A."/>
            <person name="Hikosaka A."/>
            <person name="Suzuki A."/>
            <person name="Kondo M."/>
            <person name="van Heeringen S.J."/>
            <person name="Quigley I."/>
            <person name="Heinz S."/>
            <person name="Ogino H."/>
            <person name="Ochi H."/>
            <person name="Hellsten U."/>
            <person name="Lyons J.B."/>
            <person name="Simakov O."/>
            <person name="Putnam N."/>
            <person name="Stites J."/>
            <person name="Kuroki Y."/>
            <person name="Tanaka T."/>
            <person name="Michiue T."/>
            <person name="Watanabe M."/>
            <person name="Bogdanovic O."/>
            <person name="Lister R."/>
            <person name="Georgiou G."/>
            <person name="Paranjpe S.S."/>
            <person name="van Kruijsbergen I."/>
            <person name="Shu S."/>
            <person name="Carlson J."/>
            <person name="Kinoshita T."/>
            <person name="Ohta Y."/>
            <person name="Mawaribuchi S."/>
            <person name="Jenkins J."/>
            <person name="Grimwood J."/>
            <person name="Schmutz J."/>
            <person name="Mitros T."/>
            <person name="Mozaffari S.V."/>
            <person name="Suzuki Y."/>
            <person name="Haramoto Y."/>
            <person name="Yamamoto T.S."/>
            <person name="Takagi C."/>
            <person name="Heald R."/>
            <person name="Miller K."/>
            <person name="Haudenschild C."/>
            <person name="Kitzman J."/>
            <person name="Nakayama T."/>
            <person name="Izutsu Y."/>
            <person name="Robert J."/>
            <person name="Fortriede J."/>
            <person name="Burns K."/>
            <person name="Lotay V."/>
            <person name="Karimi K."/>
            <person name="Yasuoka Y."/>
            <person name="Dichmann D.S."/>
            <person name="Flajnik M.F."/>
            <person name="Houston D.W."/>
            <person name="Shendure J."/>
            <person name="DuPasquier L."/>
            <person name="Vize P.D."/>
            <person name="Zorn A.M."/>
            <person name="Ito M."/>
            <person name="Marcotte E.M."/>
            <person name="Wallingford J.B."/>
            <person name="Ito Y."/>
            <person name="Asashima M."/>
            <person name="Ueno N."/>
            <person name="Matsuda Y."/>
            <person name="Veenstra G.J."/>
            <person name="Fujiyama A."/>
            <person name="Harland R.M."/>
            <person name="Taira M."/>
            <person name="Rokhsar D.S."/>
        </authorList>
    </citation>
    <scope>NUCLEOTIDE SEQUENCE [LARGE SCALE GENOMIC DNA]</scope>
    <source>
        <strain evidence="2">J</strain>
    </source>
</reference>
<evidence type="ECO:0000313" key="1">
    <source>
        <dbReference type="EMBL" id="OCT72094.1"/>
    </source>
</evidence>
<gene>
    <name evidence="1" type="ORF">XELAEV_18035068mg</name>
</gene>
<protein>
    <submittedName>
        <fullName evidence="1">Uncharacterized protein</fullName>
    </submittedName>
</protein>
<sequence length="73" mass="8154">MPRLLTHTTASLQPLPQCHSICTLTDLMAHLIAVTERFFHQIWLESNVALLCRVLAVLSRQVKLSCCISGLPL</sequence>
<dbReference type="AlphaFoldDB" id="A0A974HBR4"/>
<evidence type="ECO:0000313" key="2">
    <source>
        <dbReference type="Proteomes" id="UP000694892"/>
    </source>
</evidence>
<proteinExistence type="predicted"/>